<dbReference type="EMBL" id="PSQJ01000002">
    <property type="protein sequence ID" value="PTL86757.1"/>
    <property type="molecule type" value="Genomic_DNA"/>
</dbReference>
<comment type="caution">
    <text evidence="2">The sequence shown here is derived from an EMBL/GenBank/DDBJ whole genome shotgun (WGS) entry which is preliminary data.</text>
</comment>
<dbReference type="AlphaFoldDB" id="A0A2T4VYA4"/>
<evidence type="ECO:0000313" key="2">
    <source>
        <dbReference type="EMBL" id="PTL86757.1"/>
    </source>
</evidence>
<sequence length="590" mass="66420">MENKRYFLKQRDDYDQKRSFYSSSKSVDYAVKIFSDKLVDGFLKDKSFFDGLEQELIASLRNLGNRKQKSDVYTKITDRADLSDMSLSNSKKYFGFSDSNHNLRANSTSSISDKNDIISDVDKKCTPVDPISEKRSSTGYVPLNTLPGNDLLSSPLSIKNTSEINNIALDSNVSDDFMDGAGTCQSDSSQHIGAKDSKHRILNSKLPKNNADTDHYTLGFSDKLNKCETVSSFTTNKEEKNIYQDSSEDIFLKPKKNITNLDIESSNRLPINGLNLSKNNLKKLESNYDNDVDNDFELDIGDIEKELLSVVHPKNVSSSAFQDTKVHKDKISSANRDVEKDNSFFDLNKITDFEESLELLNDVNMPVPSLIDEEKLCHENVDNSFGQGESASFFANKSQATNQAVSSTENDFLQGYGGKDNNLLSSNDVSFVEDNKSQTKSSTIENQFEQDPARNKRLWLKGYIIVVIGYGIYWFFQLHQEMNYYSGDPQIITAIKEPVQIVPDISAEQDAAAINQANEVYDRFLGKKQPSPKQAKLLDLKEVPIDFPIQYKVGNGNERGDIKGNSNNIQDENQTVVISADKDFSSKNYR</sequence>
<name>A0A2T4VYA4_9HYPH</name>
<gene>
    <name evidence="2" type="ORF">C4617_02830</name>
</gene>
<feature type="compositionally biased region" description="Polar residues" evidence="1">
    <location>
        <begin position="564"/>
        <end position="577"/>
    </location>
</feature>
<feature type="compositionally biased region" description="Basic and acidic residues" evidence="1">
    <location>
        <begin position="580"/>
        <end position="590"/>
    </location>
</feature>
<dbReference type="Proteomes" id="UP000240811">
    <property type="component" value="Unassembled WGS sequence"/>
</dbReference>
<accession>A0A2T4VYA4</accession>
<reference evidence="3" key="1">
    <citation type="submission" date="2018-02" db="EMBL/GenBank/DDBJ databases">
        <title>Genome sequence of Candidatus Liberibacter europaeus.</title>
        <authorList>
            <person name="Frampton R.A."/>
            <person name="Thompson S.M."/>
            <person name="David C."/>
            <person name="Addison S.M."/>
            <person name="Smith G.R."/>
        </authorList>
    </citation>
    <scope>NUCLEOTIDE SEQUENCE [LARGE SCALE GENOMIC DNA]</scope>
</reference>
<protein>
    <submittedName>
        <fullName evidence="2">Uncharacterized protein</fullName>
    </submittedName>
</protein>
<proteinExistence type="predicted"/>
<feature type="region of interest" description="Disordered" evidence="1">
    <location>
        <begin position="556"/>
        <end position="590"/>
    </location>
</feature>
<evidence type="ECO:0000256" key="1">
    <source>
        <dbReference type="SAM" id="MobiDB-lite"/>
    </source>
</evidence>
<organism evidence="2 3">
    <name type="scientific">Candidatus Liberibacter europaeus</name>
    <dbReference type="NCBI Taxonomy" id="744859"/>
    <lineage>
        <taxon>Bacteria</taxon>
        <taxon>Pseudomonadati</taxon>
        <taxon>Pseudomonadota</taxon>
        <taxon>Alphaproteobacteria</taxon>
        <taxon>Hyphomicrobiales</taxon>
        <taxon>Rhizobiaceae</taxon>
        <taxon>Liberibacter</taxon>
    </lineage>
</organism>
<evidence type="ECO:0000313" key="3">
    <source>
        <dbReference type="Proteomes" id="UP000240811"/>
    </source>
</evidence>